<dbReference type="AlphaFoldDB" id="A0A5B3GUI3"/>
<dbReference type="Proteomes" id="UP000322658">
    <property type="component" value="Unassembled WGS sequence"/>
</dbReference>
<dbReference type="PANTHER" id="PTHR43280:SF29">
    <property type="entry name" value="ARAC-FAMILY TRANSCRIPTIONAL REGULATOR"/>
    <property type="match status" value="1"/>
</dbReference>
<name>A0A5B3GUI3_9BACT</name>
<proteinExistence type="predicted"/>
<keyword evidence="3" id="KW-0804">Transcription</keyword>
<dbReference type="RefSeq" id="WP_147620306.1">
    <property type="nucleotide sequence ID" value="NZ_AP031448.1"/>
</dbReference>
<feature type="transmembrane region" description="Helical" evidence="4">
    <location>
        <begin position="47"/>
        <end position="65"/>
    </location>
</feature>
<dbReference type="SMART" id="SM00342">
    <property type="entry name" value="HTH_ARAC"/>
    <property type="match status" value="1"/>
</dbReference>
<evidence type="ECO:0000259" key="5">
    <source>
        <dbReference type="PROSITE" id="PS01124"/>
    </source>
</evidence>
<evidence type="ECO:0000313" key="7">
    <source>
        <dbReference type="Proteomes" id="UP000322658"/>
    </source>
</evidence>
<evidence type="ECO:0000313" key="6">
    <source>
        <dbReference type="EMBL" id="KAA2377375.1"/>
    </source>
</evidence>
<dbReference type="PROSITE" id="PS01124">
    <property type="entry name" value="HTH_ARAC_FAMILY_2"/>
    <property type="match status" value="1"/>
</dbReference>
<keyword evidence="4" id="KW-0812">Transmembrane</keyword>
<dbReference type="InterPro" id="IPR009057">
    <property type="entry name" value="Homeodomain-like_sf"/>
</dbReference>
<feature type="transmembrane region" description="Helical" evidence="4">
    <location>
        <begin position="177"/>
        <end position="201"/>
    </location>
</feature>
<feature type="transmembrane region" description="Helical" evidence="4">
    <location>
        <begin position="6"/>
        <end position="27"/>
    </location>
</feature>
<feature type="domain" description="HTH araC/xylS-type" evidence="5">
    <location>
        <begin position="252"/>
        <end position="357"/>
    </location>
</feature>
<dbReference type="EMBL" id="VVXJ01000004">
    <property type="protein sequence ID" value="KAA2377375.1"/>
    <property type="molecule type" value="Genomic_DNA"/>
</dbReference>
<feature type="transmembrane region" description="Helical" evidence="4">
    <location>
        <begin position="207"/>
        <end position="227"/>
    </location>
</feature>
<dbReference type="CDD" id="cd00093">
    <property type="entry name" value="HTH_XRE"/>
    <property type="match status" value="1"/>
</dbReference>
<evidence type="ECO:0000256" key="1">
    <source>
        <dbReference type="ARBA" id="ARBA00023015"/>
    </source>
</evidence>
<dbReference type="Pfam" id="PF12833">
    <property type="entry name" value="HTH_18"/>
    <property type="match status" value="1"/>
</dbReference>
<evidence type="ECO:0000256" key="4">
    <source>
        <dbReference type="SAM" id="Phobius"/>
    </source>
</evidence>
<comment type="caution">
    <text evidence="6">The sequence shown here is derived from an EMBL/GenBank/DDBJ whole genome shotgun (WGS) entry which is preliminary data.</text>
</comment>
<feature type="transmembrane region" description="Helical" evidence="4">
    <location>
        <begin position="135"/>
        <end position="156"/>
    </location>
</feature>
<dbReference type="PANTHER" id="PTHR43280">
    <property type="entry name" value="ARAC-FAMILY TRANSCRIPTIONAL REGULATOR"/>
    <property type="match status" value="1"/>
</dbReference>
<protein>
    <submittedName>
        <fullName evidence="6">AraC family transcriptional regulator</fullName>
    </submittedName>
</protein>
<keyword evidence="2" id="KW-0238">DNA-binding</keyword>
<accession>A0A5B3GUI3</accession>
<dbReference type="Gene3D" id="1.10.10.60">
    <property type="entry name" value="Homeodomain-like"/>
    <property type="match status" value="1"/>
</dbReference>
<gene>
    <name evidence="6" type="ORF">F2Y07_02600</name>
</gene>
<dbReference type="InterPro" id="IPR018060">
    <property type="entry name" value="HTH_AraC"/>
</dbReference>
<evidence type="ECO:0000256" key="2">
    <source>
        <dbReference type="ARBA" id="ARBA00023125"/>
    </source>
</evidence>
<dbReference type="InterPro" id="IPR001387">
    <property type="entry name" value="Cro/C1-type_HTH"/>
</dbReference>
<dbReference type="GO" id="GO:0003700">
    <property type="term" value="F:DNA-binding transcription factor activity"/>
    <property type="evidence" value="ECO:0007669"/>
    <property type="project" value="InterPro"/>
</dbReference>
<sequence length="369" mass="41456">MFRQPDSLYAGVLLCSAIILAVVGGSLFWLRMPGDERLRNYRLSRRFVGWAYFSLAFTDVLWLLFLREEYELDFTRILVLAVAAVQATMFSGALVTLVNSRFPLARGVRRHLLAVAAGTASLFGCMLFFPQAFPVLFRLTAAAYCVQIALFARTFVREYRVCRRKLDNFFSDGEMRRLRWVAVSFLMTALIGLTAAAWLVSGLGMPYLFAFTGVYMVFYTFFGMKYINYPAEFGRIAPVIADDVPEPLAAGENIRTALDEWIAAKGYVRPGLSLESLAREVGCNRSYLSRYVNSELGLNFKSWIRALRIAESQRLLLEHPGASALEVGEMVGIHGRSTFFAQFSEVTGMSPGEYRRRYAGGDPIAPSQE</sequence>
<keyword evidence="4" id="KW-1133">Transmembrane helix</keyword>
<feature type="transmembrane region" description="Helical" evidence="4">
    <location>
        <begin position="111"/>
        <end position="129"/>
    </location>
</feature>
<organism evidence="6 7">
    <name type="scientific">Alistipes shahii</name>
    <dbReference type="NCBI Taxonomy" id="328814"/>
    <lineage>
        <taxon>Bacteria</taxon>
        <taxon>Pseudomonadati</taxon>
        <taxon>Bacteroidota</taxon>
        <taxon>Bacteroidia</taxon>
        <taxon>Bacteroidales</taxon>
        <taxon>Rikenellaceae</taxon>
        <taxon>Alistipes</taxon>
    </lineage>
</organism>
<keyword evidence="1" id="KW-0805">Transcription regulation</keyword>
<reference evidence="6 7" key="1">
    <citation type="journal article" date="2019" name="Nat. Med.">
        <title>A library of human gut bacterial isolates paired with longitudinal multiomics data enables mechanistic microbiome research.</title>
        <authorList>
            <person name="Poyet M."/>
            <person name="Groussin M."/>
            <person name="Gibbons S.M."/>
            <person name="Avila-Pacheco J."/>
            <person name="Jiang X."/>
            <person name="Kearney S.M."/>
            <person name="Perrotta A.R."/>
            <person name="Berdy B."/>
            <person name="Zhao S."/>
            <person name="Lieberman T.D."/>
            <person name="Swanson P.K."/>
            <person name="Smith M."/>
            <person name="Roesemann S."/>
            <person name="Alexander J.E."/>
            <person name="Rich S.A."/>
            <person name="Livny J."/>
            <person name="Vlamakis H."/>
            <person name="Clish C."/>
            <person name="Bullock K."/>
            <person name="Deik A."/>
            <person name="Scott J."/>
            <person name="Pierce K.A."/>
            <person name="Xavier R.J."/>
            <person name="Alm E.J."/>
        </authorList>
    </citation>
    <scope>NUCLEOTIDE SEQUENCE [LARGE SCALE GENOMIC DNA]</scope>
    <source>
        <strain evidence="6 7">BIOML-A1</strain>
    </source>
</reference>
<keyword evidence="4" id="KW-0472">Membrane</keyword>
<dbReference type="SUPFAM" id="SSF46689">
    <property type="entry name" value="Homeodomain-like"/>
    <property type="match status" value="1"/>
</dbReference>
<feature type="transmembrane region" description="Helical" evidence="4">
    <location>
        <begin position="77"/>
        <end position="99"/>
    </location>
</feature>
<dbReference type="GO" id="GO:0043565">
    <property type="term" value="F:sequence-specific DNA binding"/>
    <property type="evidence" value="ECO:0007669"/>
    <property type="project" value="InterPro"/>
</dbReference>
<evidence type="ECO:0000256" key="3">
    <source>
        <dbReference type="ARBA" id="ARBA00023163"/>
    </source>
</evidence>